<dbReference type="PROSITE" id="PS50850">
    <property type="entry name" value="MFS"/>
    <property type="match status" value="1"/>
</dbReference>
<keyword evidence="5 6" id="KW-0472">Membrane</keyword>
<dbReference type="InterPro" id="IPR036259">
    <property type="entry name" value="MFS_trans_sf"/>
</dbReference>
<dbReference type="SUPFAM" id="SSF103473">
    <property type="entry name" value="MFS general substrate transporter"/>
    <property type="match status" value="1"/>
</dbReference>
<dbReference type="PANTHER" id="PTHR43791:SF36">
    <property type="entry name" value="TRANSPORTER, PUTATIVE (AFU_ORTHOLOGUE AFUA_6G08340)-RELATED"/>
    <property type="match status" value="1"/>
</dbReference>
<accession>A0A0D2FUR3</accession>
<evidence type="ECO:0000256" key="2">
    <source>
        <dbReference type="ARBA" id="ARBA00022448"/>
    </source>
</evidence>
<evidence type="ECO:0000256" key="5">
    <source>
        <dbReference type="ARBA" id="ARBA00023136"/>
    </source>
</evidence>
<dbReference type="HOGENOM" id="CLU_001265_0_1_1"/>
<evidence type="ECO:0000256" key="3">
    <source>
        <dbReference type="ARBA" id="ARBA00022692"/>
    </source>
</evidence>
<keyword evidence="2" id="KW-0813">Transport</keyword>
<dbReference type="InterPro" id="IPR020846">
    <property type="entry name" value="MFS_dom"/>
</dbReference>
<evidence type="ECO:0000313" key="9">
    <source>
        <dbReference type="Proteomes" id="UP000054266"/>
    </source>
</evidence>
<gene>
    <name evidence="8" type="ORF">PV04_08776</name>
</gene>
<evidence type="ECO:0000259" key="7">
    <source>
        <dbReference type="PROSITE" id="PS50850"/>
    </source>
</evidence>
<name>A0A0D2FUR3_9EURO</name>
<feature type="transmembrane region" description="Helical" evidence="6">
    <location>
        <begin position="326"/>
        <end position="351"/>
    </location>
</feature>
<feature type="transmembrane region" description="Helical" evidence="6">
    <location>
        <begin position="414"/>
        <end position="437"/>
    </location>
</feature>
<feature type="transmembrane region" description="Helical" evidence="6">
    <location>
        <begin position="218"/>
        <end position="237"/>
    </location>
</feature>
<dbReference type="AlphaFoldDB" id="A0A0D2FUR3"/>
<evidence type="ECO:0000256" key="4">
    <source>
        <dbReference type="ARBA" id="ARBA00022989"/>
    </source>
</evidence>
<feature type="transmembrane region" description="Helical" evidence="6">
    <location>
        <begin position="477"/>
        <end position="501"/>
    </location>
</feature>
<feature type="transmembrane region" description="Helical" evidence="6">
    <location>
        <begin position="249"/>
        <end position="272"/>
    </location>
</feature>
<dbReference type="Gene3D" id="1.20.1250.20">
    <property type="entry name" value="MFS general substrate transporter like domains"/>
    <property type="match status" value="2"/>
</dbReference>
<evidence type="ECO:0000256" key="6">
    <source>
        <dbReference type="SAM" id="Phobius"/>
    </source>
</evidence>
<organism evidence="8 9">
    <name type="scientific">Phialophora macrospora</name>
    <dbReference type="NCBI Taxonomy" id="1851006"/>
    <lineage>
        <taxon>Eukaryota</taxon>
        <taxon>Fungi</taxon>
        <taxon>Dikarya</taxon>
        <taxon>Ascomycota</taxon>
        <taxon>Pezizomycotina</taxon>
        <taxon>Eurotiomycetes</taxon>
        <taxon>Chaetothyriomycetidae</taxon>
        <taxon>Chaetothyriales</taxon>
        <taxon>Herpotrichiellaceae</taxon>
        <taxon>Phialophora</taxon>
    </lineage>
</organism>
<keyword evidence="3 6" id="KW-0812">Transmembrane</keyword>
<proteinExistence type="predicted"/>
<evidence type="ECO:0000313" key="8">
    <source>
        <dbReference type="EMBL" id="KIW63804.1"/>
    </source>
</evidence>
<evidence type="ECO:0000256" key="1">
    <source>
        <dbReference type="ARBA" id="ARBA00004141"/>
    </source>
</evidence>
<reference evidence="8 9" key="1">
    <citation type="submission" date="2015-01" db="EMBL/GenBank/DDBJ databases">
        <title>The Genome Sequence of Capronia semiimmersa CBS27337.</title>
        <authorList>
            <consortium name="The Broad Institute Genomics Platform"/>
            <person name="Cuomo C."/>
            <person name="de Hoog S."/>
            <person name="Gorbushina A."/>
            <person name="Stielow B."/>
            <person name="Teixiera M."/>
            <person name="Abouelleil A."/>
            <person name="Chapman S.B."/>
            <person name="Priest M."/>
            <person name="Young S.K."/>
            <person name="Wortman J."/>
            <person name="Nusbaum C."/>
            <person name="Birren B."/>
        </authorList>
    </citation>
    <scope>NUCLEOTIDE SEQUENCE [LARGE SCALE GENOMIC DNA]</scope>
    <source>
        <strain evidence="8 9">CBS 27337</strain>
    </source>
</reference>
<dbReference type="PANTHER" id="PTHR43791">
    <property type="entry name" value="PERMEASE-RELATED"/>
    <property type="match status" value="1"/>
</dbReference>
<feature type="transmembrane region" description="Helical" evidence="6">
    <location>
        <begin position="128"/>
        <end position="150"/>
    </location>
</feature>
<feature type="transmembrane region" description="Helical" evidence="6">
    <location>
        <begin position="157"/>
        <end position="173"/>
    </location>
</feature>
<comment type="subcellular location">
    <subcellularLocation>
        <location evidence="1">Membrane</location>
        <topology evidence="1">Multi-pass membrane protein</topology>
    </subcellularLocation>
</comment>
<dbReference type="Pfam" id="PF07690">
    <property type="entry name" value="MFS_1"/>
    <property type="match status" value="1"/>
</dbReference>
<dbReference type="GO" id="GO:0022857">
    <property type="term" value="F:transmembrane transporter activity"/>
    <property type="evidence" value="ECO:0007669"/>
    <property type="project" value="InterPro"/>
</dbReference>
<keyword evidence="4 6" id="KW-1133">Transmembrane helix</keyword>
<sequence>MNSWSRGGYEGLSKVPTVHRLLCLSAITVRRSPQPKMSTTSAQAAKSPVSHVEVFQDAEKAVEGKAQDELQSESFTAKEESKLVLRQDLIILPLLSLALFFGYLDRGNIGNARILGMEEDLHLTSQQYYNIVMMFFLGYMVIELPAGMALRYFHPRWVFGIAVIIFGASAASAGKAKSYTTLMGLRVLIGLAEAFANNAYIFVSLWYKDSELALRTALVYSLTPIAGAFSGIISYGVGKNLEGASNIRAWQWLFIIEGVITVGMGFVLMALLPGLPETVSQKGHFPGFRDPRRRRLILARLRSSQNAEGAKFRWHQVLLALRDPKIYLGSAMVGCQGIGIGAFGVFLPTFINEFGFGALETQLYSMIPYAFGLAGLIAGSWLADHLGRKAVMILVCLSTTITGFVILLSTTNKVALLAGACFVTTGAYPGLAIGVAWHLSCHGGYTKRAMCIWICQIFVQSYSIISTQTYRDPPRFFLGHGVSVGLYCVGVVCTMVLYYICKTANAAKTQRTRELEADGVDDPLTSKDLEELCDYHPKYMYAL</sequence>
<dbReference type="InterPro" id="IPR011701">
    <property type="entry name" value="MFS"/>
</dbReference>
<feature type="transmembrane region" description="Helical" evidence="6">
    <location>
        <begin position="390"/>
        <end position="408"/>
    </location>
</feature>
<feature type="transmembrane region" description="Helical" evidence="6">
    <location>
        <begin position="185"/>
        <end position="206"/>
    </location>
</feature>
<keyword evidence="9" id="KW-1185">Reference proteome</keyword>
<feature type="domain" description="Major facilitator superfamily (MFS) profile" evidence="7">
    <location>
        <begin position="91"/>
        <end position="543"/>
    </location>
</feature>
<dbReference type="Proteomes" id="UP000054266">
    <property type="component" value="Unassembled WGS sequence"/>
</dbReference>
<dbReference type="EMBL" id="KN846961">
    <property type="protein sequence ID" value="KIW63804.1"/>
    <property type="molecule type" value="Genomic_DNA"/>
</dbReference>
<protein>
    <recommendedName>
        <fullName evidence="7">Major facilitator superfamily (MFS) profile domain-containing protein</fullName>
    </recommendedName>
</protein>
<dbReference type="GO" id="GO:0016020">
    <property type="term" value="C:membrane"/>
    <property type="evidence" value="ECO:0007669"/>
    <property type="project" value="UniProtKB-SubCell"/>
</dbReference>
<feature type="transmembrane region" description="Helical" evidence="6">
    <location>
        <begin position="363"/>
        <end position="383"/>
    </location>
</feature>